<dbReference type="GO" id="GO:0005634">
    <property type="term" value="C:nucleus"/>
    <property type="evidence" value="ECO:0007669"/>
    <property type="project" value="UniProtKB-SubCell"/>
</dbReference>
<organism evidence="2 3">
    <name type="scientific">Eleusine coracana subsp. coracana</name>
    <dbReference type="NCBI Taxonomy" id="191504"/>
    <lineage>
        <taxon>Eukaryota</taxon>
        <taxon>Viridiplantae</taxon>
        <taxon>Streptophyta</taxon>
        <taxon>Embryophyta</taxon>
        <taxon>Tracheophyta</taxon>
        <taxon>Spermatophyta</taxon>
        <taxon>Magnoliopsida</taxon>
        <taxon>Liliopsida</taxon>
        <taxon>Poales</taxon>
        <taxon>Poaceae</taxon>
        <taxon>PACMAD clade</taxon>
        <taxon>Chloridoideae</taxon>
        <taxon>Cynodonteae</taxon>
        <taxon>Eleusininae</taxon>
        <taxon>Eleusine</taxon>
    </lineage>
</organism>
<evidence type="ECO:0000313" key="2">
    <source>
        <dbReference type="EMBL" id="GJN03332.1"/>
    </source>
</evidence>
<comment type="caution">
    <text evidence="2">The sequence shown here is derived from an EMBL/GenBank/DDBJ whole genome shotgun (WGS) entry which is preliminary data.</text>
</comment>
<dbReference type="EMBL" id="BQKI01000010">
    <property type="protein sequence ID" value="GJN03332.1"/>
    <property type="molecule type" value="Genomic_DNA"/>
</dbReference>
<dbReference type="Gene3D" id="3.30.530.20">
    <property type="match status" value="1"/>
</dbReference>
<evidence type="ECO:0000256" key="1">
    <source>
        <dbReference type="ARBA" id="ARBA00004123"/>
    </source>
</evidence>
<accession>A0AAV5CXY7</accession>
<keyword evidence="3" id="KW-1185">Reference proteome</keyword>
<comment type="subcellular location">
    <subcellularLocation>
        <location evidence="1">Nucleus</location>
    </subcellularLocation>
</comment>
<proteinExistence type="predicted"/>
<gene>
    <name evidence="2" type="primary">ga20764</name>
    <name evidence="2" type="ORF">PR202_ga20764</name>
</gene>
<dbReference type="SUPFAM" id="SSF55961">
    <property type="entry name" value="Bet v1-like"/>
    <property type="match status" value="1"/>
</dbReference>
<reference evidence="2" key="1">
    <citation type="journal article" date="2018" name="DNA Res.">
        <title>Multiple hybrid de novo genome assembly of finger millet, an orphan allotetraploid crop.</title>
        <authorList>
            <person name="Hatakeyama M."/>
            <person name="Aluri S."/>
            <person name="Balachadran M.T."/>
            <person name="Sivarajan S.R."/>
            <person name="Patrignani A."/>
            <person name="Gruter S."/>
            <person name="Poveda L."/>
            <person name="Shimizu-Inatsugi R."/>
            <person name="Baeten J."/>
            <person name="Francoijs K.J."/>
            <person name="Nataraja K.N."/>
            <person name="Reddy Y.A.N."/>
            <person name="Phadnis S."/>
            <person name="Ravikumar R.L."/>
            <person name="Schlapbach R."/>
            <person name="Sreeman S.M."/>
            <person name="Shimizu K.K."/>
        </authorList>
    </citation>
    <scope>NUCLEOTIDE SEQUENCE</scope>
</reference>
<sequence>MKNLRGEVRLNIPADKAWEMFTNNETVAKINPEMLASAEYLEGDGSPGSLRIFRLGTDKTECTNLNIELIILDDLSVGLHKLQHCITLYRNMSRRLKRLSRVGISVMKSVAASAQTVFQTLIAGWKAEFDLINPPAPLPENAKDAALGFLKLFESCRASK</sequence>
<protein>
    <submittedName>
        <fullName evidence="2">Uncharacterized protein</fullName>
    </submittedName>
</protein>
<dbReference type="AlphaFoldDB" id="A0AAV5CXY7"/>
<reference evidence="2" key="2">
    <citation type="submission" date="2021-12" db="EMBL/GenBank/DDBJ databases">
        <title>Resequencing data analysis of finger millet.</title>
        <authorList>
            <person name="Hatakeyama M."/>
            <person name="Aluri S."/>
            <person name="Balachadran M.T."/>
            <person name="Sivarajan S.R."/>
            <person name="Poveda L."/>
            <person name="Shimizu-Inatsugi R."/>
            <person name="Schlapbach R."/>
            <person name="Sreeman S.M."/>
            <person name="Shimizu K.K."/>
        </authorList>
    </citation>
    <scope>NUCLEOTIDE SEQUENCE</scope>
</reference>
<evidence type="ECO:0000313" key="3">
    <source>
        <dbReference type="Proteomes" id="UP001054889"/>
    </source>
</evidence>
<dbReference type="Proteomes" id="UP001054889">
    <property type="component" value="Unassembled WGS sequence"/>
</dbReference>
<dbReference type="InterPro" id="IPR023393">
    <property type="entry name" value="START-like_dom_sf"/>
</dbReference>
<name>A0AAV5CXY7_ELECO</name>